<keyword evidence="4" id="KW-1185">Reference proteome</keyword>
<keyword evidence="1" id="KW-0732">Signal</keyword>
<dbReference type="RefSeq" id="WP_074834188.1">
    <property type="nucleotide sequence ID" value="NZ_CATMKJ010000009.1"/>
</dbReference>
<comment type="caution">
    <text evidence="3">The sequence shown here is derived from an EMBL/GenBank/DDBJ whole genome shotgun (WGS) entry which is preliminary data.</text>
</comment>
<dbReference type="Pfam" id="PF03886">
    <property type="entry name" value="ABC_trans_aux"/>
    <property type="match status" value="1"/>
</dbReference>
<evidence type="ECO:0000256" key="1">
    <source>
        <dbReference type="SAM" id="SignalP"/>
    </source>
</evidence>
<sequence>MTAAKFLSALALAALTACADTEPQYLLEPAPSKLRVNSVVRTVLVRTVSLPTYAADQKIAVQGEGGEVLASDFGLWADEPERATTLIISRNLNTMTSARVAPEPWPLPEPPKGVIDIRIETFIATQSDTFRMSGQYFMGSETPDPIENFDDPDAPPKIVPAPLSDKARVFDIVVALPVKTAAAIAAAQATALTTLSEQIARDMAS</sequence>
<dbReference type="Proteomes" id="UP000182932">
    <property type="component" value="Unassembled WGS sequence"/>
</dbReference>
<dbReference type="PROSITE" id="PS51257">
    <property type="entry name" value="PROKAR_LIPOPROTEIN"/>
    <property type="match status" value="1"/>
</dbReference>
<dbReference type="GeneID" id="80816283"/>
<proteinExistence type="predicted"/>
<name>A0A975W5V7_9RHOB</name>
<evidence type="ECO:0000259" key="2">
    <source>
        <dbReference type="Pfam" id="PF03886"/>
    </source>
</evidence>
<dbReference type="InterPro" id="IPR005586">
    <property type="entry name" value="ABC_trans_aux"/>
</dbReference>
<accession>A0A975W5V7</accession>
<gene>
    <name evidence="3" type="ORF">SAMN04487940_1012</name>
</gene>
<dbReference type="Gene3D" id="3.40.50.10610">
    <property type="entry name" value="ABC-type transport auxiliary lipoprotein component"/>
    <property type="match status" value="1"/>
</dbReference>
<dbReference type="SUPFAM" id="SSF159594">
    <property type="entry name" value="XCC0632-like"/>
    <property type="match status" value="1"/>
</dbReference>
<evidence type="ECO:0000313" key="4">
    <source>
        <dbReference type="Proteomes" id="UP000182932"/>
    </source>
</evidence>
<evidence type="ECO:0000313" key="3">
    <source>
        <dbReference type="EMBL" id="SEI49425.1"/>
    </source>
</evidence>
<feature type="signal peptide" evidence="1">
    <location>
        <begin position="1"/>
        <end position="19"/>
    </location>
</feature>
<dbReference type="EMBL" id="FNYY01000001">
    <property type="protein sequence ID" value="SEI49425.1"/>
    <property type="molecule type" value="Genomic_DNA"/>
</dbReference>
<feature type="domain" description="ABC-type transport auxiliary lipoprotein component" evidence="2">
    <location>
        <begin position="25"/>
        <end position="200"/>
    </location>
</feature>
<feature type="chain" id="PRO_5037033768" description="ABC-type transport auxiliary lipoprotein component domain-containing protein" evidence="1">
    <location>
        <begin position="20"/>
        <end position="205"/>
    </location>
</feature>
<reference evidence="3 4" key="1">
    <citation type="submission" date="2016-10" db="EMBL/GenBank/DDBJ databases">
        <authorList>
            <person name="Varghese N."/>
            <person name="Submissions S."/>
        </authorList>
    </citation>
    <scope>NUCLEOTIDE SEQUENCE [LARGE SCALE GENOMIC DNA]</scope>
    <source>
        <strain evidence="3 4">FF3</strain>
    </source>
</reference>
<protein>
    <recommendedName>
        <fullName evidence="2">ABC-type transport auxiliary lipoprotein component domain-containing protein</fullName>
    </recommendedName>
</protein>
<organism evidence="3 4">
    <name type="scientific">Marinovum algicola</name>
    <dbReference type="NCBI Taxonomy" id="42444"/>
    <lineage>
        <taxon>Bacteria</taxon>
        <taxon>Pseudomonadati</taxon>
        <taxon>Pseudomonadota</taxon>
        <taxon>Alphaproteobacteria</taxon>
        <taxon>Rhodobacterales</taxon>
        <taxon>Roseobacteraceae</taxon>
        <taxon>Marinovum</taxon>
    </lineage>
</organism>
<dbReference type="AlphaFoldDB" id="A0A975W5V7"/>